<proteinExistence type="predicted"/>
<dbReference type="AlphaFoldDB" id="A0A316GNZ8"/>
<keyword evidence="1" id="KW-1133">Transmembrane helix</keyword>
<feature type="transmembrane region" description="Helical" evidence="1">
    <location>
        <begin position="159"/>
        <end position="179"/>
    </location>
</feature>
<protein>
    <recommendedName>
        <fullName evidence="4">Exopolysaccharide synthesis protein ExoD</fullName>
    </recommendedName>
</protein>
<name>A0A316GNZ8_9RHOB</name>
<dbReference type="EMBL" id="QGGW01000003">
    <property type="protein sequence ID" value="PWK61183.1"/>
    <property type="molecule type" value="Genomic_DNA"/>
</dbReference>
<organism evidence="2 3">
    <name type="scientific">Roseicyclus mahoneyensis</name>
    <dbReference type="NCBI Taxonomy" id="164332"/>
    <lineage>
        <taxon>Bacteria</taxon>
        <taxon>Pseudomonadati</taxon>
        <taxon>Pseudomonadota</taxon>
        <taxon>Alphaproteobacteria</taxon>
        <taxon>Rhodobacterales</taxon>
        <taxon>Roseobacteraceae</taxon>
        <taxon>Roseicyclus</taxon>
    </lineage>
</organism>
<dbReference type="Pfam" id="PF06055">
    <property type="entry name" value="ExoD"/>
    <property type="match status" value="1"/>
</dbReference>
<dbReference type="OrthoDB" id="7949130at2"/>
<dbReference type="PANTHER" id="PTHR41795:SF1">
    <property type="entry name" value="EXOPOLYSACCHARIDE SYNTHESIS PROTEIN"/>
    <property type="match status" value="1"/>
</dbReference>
<feature type="transmembrane region" description="Helical" evidence="1">
    <location>
        <begin position="68"/>
        <end position="88"/>
    </location>
</feature>
<sequence length="205" mass="21850">MSSPTILPSRVRPHLPQGLTELLDEVDALTENEDHPSLHSVMGAFGPAGALPVMMLVALVIVSPLSGIPLLSSLGGLTIAGIALQLVLGRDRLWLPGWLGRRSIPRDRLSAALVRLRPAAEFLDRHSRPRLRMMTAPPVSQLVLVLCGLAGLSMPFLEILPFTSSLLAMAVTCLGFSLLTRDGLWAALAMMPMGGAGWLLVTLIG</sequence>
<evidence type="ECO:0000256" key="1">
    <source>
        <dbReference type="SAM" id="Phobius"/>
    </source>
</evidence>
<dbReference type="PANTHER" id="PTHR41795">
    <property type="entry name" value="EXOPOLYSACCHARIDE SYNTHESIS PROTEIN"/>
    <property type="match status" value="1"/>
</dbReference>
<evidence type="ECO:0000313" key="3">
    <source>
        <dbReference type="Proteomes" id="UP000245708"/>
    </source>
</evidence>
<reference evidence="2 3" key="1">
    <citation type="submission" date="2018-05" db="EMBL/GenBank/DDBJ databases">
        <title>Genomic Encyclopedia of Type Strains, Phase IV (KMG-IV): sequencing the most valuable type-strain genomes for metagenomic binning, comparative biology and taxonomic classification.</title>
        <authorList>
            <person name="Goeker M."/>
        </authorList>
    </citation>
    <scope>NUCLEOTIDE SEQUENCE [LARGE SCALE GENOMIC DNA]</scope>
    <source>
        <strain evidence="2 3">DSM 16097</strain>
    </source>
</reference>
<feature type="transmembrane region" description="Helical" evidence="1">
    <location>
        <begin position="184"/>
        <end position="204"/>
    </location>
</feature>
<dbReference type="InterPro" id="IPR010331">
    <property type="entry name" value="ExoD"/>
</dbReference>
<feature type="transmembrane region" description="Helical" evidence="1">
    <location>
        <begin position="41"/>
        <end position="62"/>
    </location>
</feature>
<accession>A0A316GNZ8</accession>
<keyword evidence="1" id="KW-0472">Membrane</keyword>
<keyword evidence="1" id="KW-0812">Transmembrane</keyword>
<gene>
    <name evidence="2" type="ORF">C7455_103385</name>
</gene>
<evidence type="ECO:0008006" key="4">
    <source>
        <dbReference type="Google" id="ProtNLM"/>
    </source>
</evidence>
<evidence type="ECO:0000313" key="2">
    <source>
        <dbReference type="EMBL" id="PWK61183.1"/>
    </source>
</evidence>
<dbReference type="PIRSF" id="PIRSF033239">
    <property type="entry name" value="ExoD"/>
    <property type="match status" value="1"/>
</dbReference>
<comment type="caution">
    <text evidence="2">The sequence shown here is derived from an EMBL/GenBank/DDBJ whole genome shotgun (WGS) entry which is preliminary data.</text>
</comment>
<keyword evidence="3" id="KW-1185">Reference proteome</keyword>
<dbReference type="Proteomes" id="UP000245708">
    <property type="component" value="Unassembled WGS sequence"/>
</dbReference>